<dbReference type="PROSITE" id="PS50885">
    <property type="entry name" value="HAMP"/>
    <property type="match status" value="1"/>
</dbReference>
<comment type="caution">
    <text evidence="11">The sequence shown here is derived from an EMBL/GenBank/DDBJ whole genome shotgun (WGS) entry which is preliminary data.</text>
</comment>
<name>A0A918KNU0_9PROT</name>
<dbReference type="GO" id="GO:0004673">
    <property type="term" value="F:protein histidine kinase activity"/>
    <property type="evidence" value="ECO:0007669"/>
    <property type="project" value="UniProtKB-EC"/>
</dbReference>
<evidence type="ECO:0000256" key="5">
    <source>
        <dbReference type="ARBA" id="ARBA00022679"/>
    </source>
</evidence>
<comment type="subcellular location">
    <subcellularLocation>
        <location evidence="2">Membrane</location>
    </subcellularLocation>
</comment>
<evidence type="ECO:0000256" key="2">
    <source>
        <dbReference type="ARBA" id="ARBA00004370"/>
    </source>
</evidence>
<dbReference type="Pfam" id="PF00672">
    <property type="entry name" value="HAMP"/>
    <property type="match status" value="1"/>
</dbReference>
<evidence type="ECO:0000256" key="8">
    <source>
        <dbReference type="ARBA" id="ARBA00022840"/>
    </source>
</evidence>
<evidence type="ECO:0000256" key="6">
    <source>
        <dbReference type="ARBA" id="ARBA00022741"/>
    </source>
</evidence>
<dbReference type="InterPro" id="IPR036890">
    <property type="entry name" value="HATPase_C_sf"/>
</dbReference>
<keyword evidence="9" id="KW-1133">Transmembrane helix</keyword>
<dbReference type="Pfam" id="PF07568">
    <property type="entry name" value="HisKA_2"/>
    <property type="match status" value="1"/>
</dbReference>
<evidence type="ECO:0000256" key="7">
    <source>
        <dbReference type="ARBA" id="ARBA00022777"/>
    </source>
</evidence>
<evidence type="ECO:0000313" key="12">
    <source>
        <dbReference type="Proteomes" id="UP000600865"/>
    </source>
</evidence>
<sequence length="323" mass="36488">MSDLRTRFGAVLAIALLPILIFSFFMVFSYGSPSYIIVSIFAWAFAYMAIWIATDRLVFLPLRKIKKASDQFASGNLKARVGDLENAPDRISELGAAFDRMADNIVEREERLVDNLREKETMLREIHHRVKNNLQIITSLLNMQERKLKDPYSLELLRQTRGRINAIALVHRGLYEGHDLGVINMRVFLSRLLSELKTGLGVDPNKVQVKMDIEKLYFEPDTAIPTALFIVEALTNSIKHGLQVEAHILIELKNVNGRVKLSIVDDGPGVEKGTKQKTGKKLMKGFARQLSGVFSAENTAEGYRVSLSFDRPKNTRSLTQDAR</sequence>
<dbReference type="SMART" id="SM00304">
    <property type="entry name" value="HAMP"/>
    <property type="match status" value="1"/>
</dbReference>
<feature type="transmembrane region" description="Helical" evidence="9">
    <location>
        <begin position="34"/>
        <end position="54"/>
    </location>
</feature>
<evidence type="ECO:0000256" key="3">
    <source>
        <dbReference type="ARBA" id="ARBA00012438"/>
    </source>
</evidence>
<dbReference type="SUPFAM" id="SSF158472">
    <property type="entry name" value="HAMP domain-like"/>
    <property type="match status" value="1"/>
</dbReference>
<protein>
    <recommendedName>
        <fullName evidence="3">histidine kinase</fullName>
        <ecNumber evidence="3">2.7.13.3</ecNumber>
    </recommendedName>
</protein>
<organism evidence="11 12">
    <name type="scientific">Litorimonas cladophorae</name>
    <dbReference type="NCBI Taxonomy" id="1220491"/>
    <lineage>
        <taxon>Bacteria</taxon>
        <taxon>Pseudomonadati</taxon>
        <taxon>Pseudomonadota</taxon>
        <taxon>Alphaproteobacteria</taxon>
        <taxon>Maricaulales</taxon>
        <taxon>Robiginitomaculaceae</taxon>
    </lineage>
</organism>
<dbReference type="GO" id="GO:0007165">
    <property type="term" value="P:signal transduction"/>
    <property type="evidence" value="ECO:0007669"/>
    <property type="project" value="InterPro"/>
</dbReference>
<keyword evidence="12" id="KW-1185">Reference proteome</keyword>
<evidence type="ECO:0000259" key="10">
    <source>
        <dbReference type="PROSITE" id="PS50885"/>
    </source>
</evidence>
<dbReference type="Gene3D" id="3.30.565.10">
    <property type="entry name" value="Histidine kinase-like ATPase, C-terminal domain"/>
    <property type="match status" value="1"/>
</dbReference>
<keyword evidence="6" id="KW-0547">Nucleotide-binding</keyword>
<dbReference type="GO" id="GO:0005524">
    <property type="term" value="F:ATP binding"/>
    <property type="evidence" value="ECO:0007669"/>
    <property type="project" value="UniProtKB-KW"/>
</dbReference>
<dbReference type="InterPro" id="IPR011495">
    <property type="entry name" value="Sig_transdc_His_kin_sub2_dim/P"/>
</dbReference>
<dbReference type="Gene3D" id="1.10.287.130">
    <property type="match status" value="1"/>
</dbReference>
<reference evidence="11 12" key="1">
    <citation type="journal article" date="2014" name="Int. J. Syst. Evol. Microbiol.">
        <title>Complete genome sequence of Corynebacterium casei LMG S-19264T (=DSM 44701T), isolated from a smear-ripened cheese.</title>
        <authorList>
            <consortium name="US DOE Joint Genome Institute (JGI-PGF)"/>
            <person name="Walter F."/>
            <person name="Albersmeier A."/>
            <person name="Kalinowski J."/>
            <person name="Ruckert C."/>
        </authorList>
    </citation>
    <scope>NUCLEOTIDE SEQUENCE [LARGE SCALE GENOMIC DNA]</scope>
    <source>
        <strain evidence="11 12">KCTC 23968</strain>
    </source>
</reference>
<evidence type="ECO:0000313" key="11">
    <source>
        <dbReference type="EMBL" id="GGX69989.1"/>
    </source>
</evidence>
<dbReference type="Proteomes" id="UP000600865">
    <property type="component" value="Unassembled WGS sequence"/>
</dbReference>
<evidence type="ECO:0000256" key="1">
    <source>
        <dbReference type="ARBA" id="ARBA00000085"/>
    </source>
</evidence>
<proteinExistence type="predicted"/>
<keyword evidence="8" id="KW-0067">ATP-binding</keyword>
<keyword evidence="9" id="KW-0472">Membrane</keyword>
<evidence type="ECO:0000256" key="9">
    <source>
        <dbReference type="SAM" id="Phobius"/>
    </source>
</evidence>
<dbReference type="AlphaFoldDB" id="A0A918KNU0"/>
<dbReference type="PANTHER" id="PTHR41523">
    <property type="entry name" value="TWO-COMPONENT SYSTEM SENSOR PROTEIN"/>
    <property type="match status" value="1"/>
</dbReference>
<keyword evidence="7" id="KW-0418">Kinase</keyword>
<dbReference type="RefSeq" id="WP_189585136.1">
    <property type="nucleotide sequence ID" value="NZ_BMYV01000002.1"/>
</dbReference>
<gene>
    <name evidence="11" type="ORF">GCM10011309_20020</name>
</gene>
<comment type="catalytic activity">
    <reaction evidence="1">
        <text>ATP + protein L-histidine = ADP + protein N-phospho-L-histidine.</text>
        <dbReference type="EC" id="2.7.13.3"/>
    </reaction>
</comment>
<dbReference type="SUPFAM" id="SSF55874">
    <property type="entry name" value="ATPase domain of HSP90 chaperone/DNA topoisomerase II/histidine kinase"/>
    <property type="match status" value="1"/>
</dbReference>
<dbReference type="EC" id="2.7.13.3" evidence="3"/>
<dbReference type="InterPro" id="IPR003660">
    <property type="entry name" value="HAMP_dom"/>
</dbReference>
<evidence type="ECO:0000256" key="4">
    <source>
        <dbReference type="ARBA" id="ARBA00022553"/>
    </source>
</evidence>
<feature type="transmembrane region" description="Helical" evidence="9">
    <location>
        <begin position="7"/>
        <end position="28"/>
    </location>
</feature>
<feature type="domain" description="HAMP" evidence="10">
    <location>
        <begin position="56"/>
        <end position="110"/>
    </location>
</feature>
<dbReference type="PANTHER" id="PTHR41523:SF8">
    <property type="entry name" value="ETHYLENE RESPONSE SENSOR PROTEIN"/>
    <property type="match status" value="1"/>
</dbReference>
<dbReference type="EMBL" id="BMYV01000002">
    <property type="protein sequence ID" value="GGX69989.1"/>
    <property type="molecule type" value="Genomic_DNA"/>
</dbReference>
<keyword evidence="9" id="KW-0812">Transmembrane</keyword>
<accession>A0A918KNU0</accession>
<keyword evidence="4" id="KW-0597">Phosphoprotein</keyword>
<dbReference type="CDD" id="cd06225">
    <property type="entry name" value="HAMP"/>
    <property type="match status" value="1"/>
</dbReference>
<dbReference type="GO" id="GO:0016020">
    <property type="term" value="C:membrane"/>
    <property type="evidence" value="ECO:0007669"/>
    <property type="project" value="UniProtKB-SubCell"/>
</dbReference>
<keyword evidence="5" id="KW-0808">Transferase</keyword>